<feature type="transmembrane region" description="Helical" evidence="1">
    <location>
        <begin position="43"/>
        <end position="61"/>
    </location>
</feature>
<gene>
    <name evidence="2" type="ORF">D0894_15325</name>
</gene>
<dbReference type="AlphaFoldDB" id="A0A399M629"/>
<proteinExistence type="predicted"/>
<keyword evidence="1" id="KW-1133">Transmembrane helix</keyword>
<keyword evidence="1" id="KW-0812">Transmembrane</keyword>
<protein>
    <submittedName>
        <fullName evidence="2">Uncharacterized protein</fullName>
    </submittedName>
</protein>
<evidence type="ECO:0000256" key="1">
    <source>
        <dbReference type="SAM" id="Phobius"/>
    </source>
</evidence>
<reference evidence="2 3" key="1">
    <citation type="submission" date="2018-08" db="EMBL/GenBank/DDBJ databases">
        <title>Draft genome sequence of the cyanotroph, Pseudomonas monteilii BCN3.</title>
        <authorList>
            <person name="Jones L.B."/>
            <person name="Kunz D.A."/>
        </authorList>
    </citation>
    <scope>NUCLEOTIDE SEQUENCE [LARGE SCALE GENOMIC DNA]</scope>
    <source>
        <strain evidence="2 3">BCN3</strain>
    </source>
</reference>
<evidence type="ECO:0000313" key="2">
    <source>
        <dbReference type="EMBL" id="RII76805.1"/>
    </source>
</evidence>
<evidence type="ECO:0000313" key="3">
    <source>
        <dbReference type="Proteomes" id="UP000265875"/>
    </source>
</evidence>
<dbReference type="Proteomes" id="UP000265875">
    <property type="component" value="Unassembled WGS sequence"/>
</dbReference>
<sequence length="72" mass="7996">MNMQTVLTYFVRPAKRKSDIFFLILAALVGGAAAVLMTMKISLLVGIPFFFFTTLVLHFAWRSPEQGDADIG</sequence>
<name>A0A399M629_9PSED</name>
<accession>A0A399M629</accession>
<comment type="caution">
    <text evidence="2">The sequence shown here is derived from an EMBL/GenBank/DDBJ whole genome shotgun (WGS) entry which is preliminary data.</text>
</comment>
<dbReference type="EMBL" id="QWLL01000033">
    <property type="protein sequence ID" value="RII76805.1"/>
    <property type="molecule type" value="Genomic_DNA"/>
</dbReference>
<feature type="transmembrane region" description="Helical" evidence="1">
    <location>
        <begin position="20"/>
        <end position="37"/>
    </location>
</feature>
<keyword evidence="1" id="KW-0472">Membrane</keyword>
<organism evidence="2 3">
    <name type="scientific">Pseudomonas monteilii</name>
    <dbReference type="NCBI Taxonomy" id="76759"/>
    <lineage>
        <taxon>Bacteria</taxon>
        <taxon>Pseudomonadati</taxon>
        <taxon>Pseudomonadota</taxon>
        <taxon>Gammaproteobacteria</taxon>
        <taxon>Pseudomonadales</taxon>
        <taxon>Pseudomonadaceae</taxon>
        <taxon>Pseudomonas</taxon>
    </lineage>
</organism>